<protein>
    <submittedName>
        <fullName evidence="3">16S rRNA (Guanine(966)-N(2))-methyltransferase RsmD</fullName>
    </submittedName>
</protein>
<evidence type="ECO:0000256" key="1">
    <source>
        <dbReference type="ARBA" id="ARBA00022603"/>
    </source>
</evidence>
<sequence>MRIITGKLKGRTIPVPKSGLLRPTSDRAKEGIFSIIAARTYFDNTRVLDLFAGSGNLGFEAISRGAENCLFVDREHQHIRHIEKLAKQFQVETQIQTIAMDVETFLERSTHGSYDFIFADPPYDYHRMEEMTESILNNDWLNKDGWYILEHDKRHDFSGHSACIHCKSYGRTTASIFRPDASG</sequence>
<keyword evidence="4" id="KW-1185">Reference proteome</keyword>
<dbReference type="OrthoDB" id="9803017at2"/>
<dbReference type="EMBL" id="QGGB01000009">
    <property type="protein sequence ID" value="PWN05576.1"/>
    <property type="molecule type" value="Genomic_DNA"/>
</dbReference>
<keyword evidence="1 3" id="KW-0489">Methyltransferase</keyword>
<accession>A0A316TZJ4</accession>
<name>A0A316TZJ4_9BACT</name>
<proteinExistence type="predicted"/>
<dbReference type="Gene3D" id="3.40.50.150">
    <property type="entry name" value="Vaccinia Virus protein VP39"/>
    <property type="match status" value="1"/>
</dbReference>
<dbReference type="CDD" id="cd02440">
    <property type="entry name" value="AdoMet_MTases"/>
    <property type="match status" value="1"/>
</dbReference>
<keyword evidence="2 3" id="KW-0808">Transferase</keyword>
<evidence type="ECO:0000313" key="4">
    <source>
        <dbReference type="Proteomes" id="UP000245533"/>
    </source>
</evidence>
<dbReference type="PROSITE" id="PS00092">
    <property type="entry name" value="N6_MTASE"/>
    <property type="match status" value="1"/>
</dbReference>
<dbReference type="GO" id="GO:0003676">
    <property type="term" value="F:nucleic acid binding"/>
    <property type="evidence" value="ECO:0007669"/>
    <property type="project" value="InterPro"/>
</dbReference>
<dbReference type="InterPro" id="IPR002052">
    <property type="entry name" value="DNA_methylase_N6_adenine_CS"/>
</dbReference>
<dbReference type="PANTHER" id="PTHR43542:SF1">
    <property type="entry name" value="METHYLTRANSFERASE"/>
    <property type="match status" value="1"/>
</dbReference>
<comment type="caution">
    <text evidence="3">The sequence shown here is derived from an EMBL/GenBank/DDBJ whole genome shotgun (WGS) entry which is preliminary data.</text>
</comment>
<dbReference type="NCBIfam" id="TIGR00095">
    <property type="entry name" value="16S rRNA (guanine(966)-N(2))-methyltransferase RsmD"/>
    <property type="match status" value="1"/>
</dbReference>
<evidence type="ECO:0000256" key="2">
    <source>
        <dbReference type="ARBA" id="ARBA00022679"/>
    </source>
</evidence>
<organism evidence="3 4">
    <name type="scientific">Rhodohalobacter mucosus</name>
    <dbReference type="NCBI Taxonomy" id="2079485"/>
    <lineage>
        <taxon>Bacteria</taxon>
        <taxon>Pseudomonadati</taxon>
        <taxon>Balneolota</taxon>
        <taxon>Balneolia</taxon>
        <taxon>Balneolales</taxon>
        <taxon>Balneolaceae</taxon>
        <taxon>Rhodohalobacter</taxon>
    </lineage>
</organism>
<dbReference type="AlphaFoldDB" id="A0A316TZJ4"/>
<dbReference type="InterPro" id="IPR029063">
    <property type="entry name" value="SAM-dependent_MTases_sf"/>
</dbReference>
<dbReference type="SUPFAM" id="SSF53335">
    <property type="entry name" value="S-adenosyl-L-methionine-dependent methyltransferases"/>
    <property type="match status" value="1"/>
</dbReference>
<dbReference type="Pfam" id="PF03602">
    <property type="entry name" value="Cons_hypoth95"/>
    <property type="match status" value="1"/>
</dbReference>
<dbReference type="InterPro" id="IPR004398">
    <property type="entry name" value="RNA_MeTrfase_RsmD"/>
</dbReference>
<dbReference type="PIRSF" id="PIRSF004553">
    <property type="entry name" value="CHP00095"/>
    <property type="match status" value="1"/>
</dbReference>
<reference evidence="3 4" key="1">
    <citation type="submission" date="2018-05" db="EMBL/GenBank/DDBJ databases">
        <title>Rhodohalobacter halophilus gen. nov., sp. nov., a moderately halophilic member of the family Balneolaceae.</title>
        <authorList>
            <person name="Liu Z.-W."/>
        </authorList>
    </citation>
    <scope>NUCLEOTIDE SEQUENCE [LARGE SCALE GENOMIC DNA]</scope>
    <source>
        <strain evidence="3 4">8A47</strain>
    </source>
</reference>
<dbReference type="PANTHER" id="PTHR43542">
    <property type="entry name" value="METHYLTRANSFERASE"/>
    <property type="match status" value="1"/>
</dbReference>
<dbReference type="GO" id="GO:0008168">
    <property type="term" value="F:methyltransferase activity"/>
    <property type="evidence" value="ECO:0007669"/>
    <property type="project" value="UniProtKB-KW"/>
</dbReference>
<dbReference type="GO" id="GO:0031167">
    <property type="term" value="P:rRNA methylation"/>
    <property type="evidence" value="ECO:0007669"/>
    <property type="project" value="InterPro"/>
</dbReference>
<gene>
    <name evidence="3" type="primary">rsmD</name>
    <name evidence="3" type="ORF">DDZ15_13310</name>
</gene>
<evidence type="ECO:0000313" key="3">
    <source>
        <dbReference type="EMBL" id="PWN05576.1"/>
    </source>
</evidence>
<dbReference type="Proteomes" id="UP000245533">
    <property type="component" value="Unassembled WGS sequence"/>
</dbReference>
<dbReference type="RefSeq" id="WP_109647604.1">
    <property type="nucleotide sequence ID" value="NZ_QGGB01000009.1"/>
</dbReference>